<feature type="compositionally biased region" description="Polar residues" evidence="1">
    <location>
        <begin position="1"/>
        <end position="12"/>
    </location>
</feature>
<organism evidence="2">
    <name type="scientific">Tanacetum cinerariifolium</name>
    <name type="common">Dalmatian daisy</name>
    <name type="synonym">Chrysanthemum cinerariifolium</name>
    <dbReference type="NCBI Taxonomy" id="118510"/>
    <lineage>
        <taxon>Eukaryota</taxon>
        <taxon>Viridiplantae</taxon>
        <taxon>Streptophyta</taxon>
        <taxon>Embryophyta</taxon>
        <taxon>Tracheophyta</taxon>
        <taxon>Spermatophyta</taxon>
        <taxon>Magnoliopsida</taxon>
        <taxon>eudicotyledons</taxon>
        <taxon>Gunneridae</taxon>
        <taxon>Pentapetalae</taxon>
        <taxon>asterids</taxon>
        <taxon>campanulids</taxon>
        <taxon>Asterales</taxon>
        <taxon>Asteraceae</taxon>
        <taxon>Asteroideae</taxon>
        <taxon>Anthemideae</taxon>
        <taxon>Anthemidinae</taxon>
        <taxon>Tanacetum</taxon>
    </lineage>
</organism>
<gene>
    <name evidence="2" type="ORF">Tci_907851</name>
</gene>
<protein>
    <submittedName>
        <fullName evidence="2">Uncharacterized protein</fullName>
    </submittedName>
</protein>
<name>A0A699VJT3_TANCI</name>
<proteinExistence type="predicted"/>
<feature type="region of interest" description="Disordered" evidence="1">
    <location>
        <begin position="1"/>
        <end position="52"/>
    </location>
</feature>
<feature type="non-terminal residue" evidence="2">
    <location>
        <position position="1"/>
    </location>
</feature>
<sequence length="52" mass="5241">SDDSNNEVNAASTPVPVVRQISTSSTNTFSAAGPSNTAVSPTHGKSSYVDTS</sequence>
<accession>A0A699VJT3</accession>
<reference evidence="2" key="1">
    <citation type="journal article" date="2019" name="Sci. Rep.">
        <title>Draft genome of Tanacetum cinerariifolium, the natural source of mosquito coil.</title>
        <authorList>
            <person name="Yamashiro T."/>
            <person name="Shiraishi A."/>
            <person name="Satake H."/>
            <person name="Nakayama K."/>
        </authorList>
    </citation>
    <scope>NUCLEOTIDE SEQUENCE</scope>
</reference>
<evidence type="ECO:0000256" key="1">
    <source>
        <dbReference type="SAM" id="MobiDB-lite"/>
    </source>
</evidence>
<evidence type="ECO:0000313" key="2">
    <source>
        <dbReference type="EMBL" id="GFD35882.1"/>
    </source>
</evidence>
<comment type="caution">
    <text evidence="2">The sequence shown here is derived from an EMBL/GenBank/DDBJ whole genome shotgun (WGS) entry which is preliminary data.</text>
</comment>
<feature type="compositionally biased region" description="Polar residues" evidence="1">
    <location>
        <begin position="20"/>
        <end position="52"/>
    </location>
</feature>
<dbReference type="AlphaFoldDB" id="A0A699VJT3"/>
<dbReference type="EMBL" id="BKCJ011464272">
    <property type="protein sequence ID" value="GFD35882.1"/>
    <property type="molecule type" value="Genomic_DNA"/>
</dbReference>